<dbReference type="GO" id="GO:0005524">
    <property type="term" value="F:ATP binding"/>
    <property type="evidence" value="ECO:0007669"/>
    <property type="project" value="UniProtKB-KW"/>
</dbReference>
<evidence type="ECO:0000313" key="5">
    <source>
        <dbReference type="Proteomes" id="UP000230066"/>
    </source>
</evidence>
<dbReference type="Gene3D" id="3.40.50.300">
    <property type="entry name" value="P-loop containing nucleotide triphosphate hydrolases"/>
    <property type="match status" value="1"/>
</dbReference>
<keyword evidence="2" id="KW-0547">Nucleotide-binding</keyword>
<dbReference type="GO" id="GO:0016887">
    <property type="term" value="F:ATP hydrolysis activity"/>
    <property type="evidence" value="ECO:0007669"/>
    <property type="project" value="InterPro"/>
</dbReference>
<dbReference type="PANTHER" id="PTHR12169">
    <property type="entry name" value="ATPASE N2B"/>
    <property type="match status" value="1"/>
</dbReference>
<evidence type="ECO:0000256" key="3">
    <source>
        <dbReference type="ARBA" id="ARBA00022840"/>
    </source>
</evidence>
<comment type="caution">
    <text evidence="4">The sequence shown here is derived from an EMBL/GenBank/DDBJ whole genome shotgun (WGS) entry which is preliminary data.</text>
</comment>
<sequence>MLNWLNSRKLNAIRHSKVFSYILTSFVTNWTNMIKIVHSSRFSVNPKHLWVYTCMDQLIGCGKTMLMDLFYNNCLFSAKSRTHFHSFMRSIHENMHNARISATRSKPFDPISHVAQSVSNHFKLLCFDEFQVTDVADAMILKRLFELLFVQGVVVVVTSNRPPDDLYKNGLQRVNFVPFIDLLKKQCHILDLDSVTDYRRHLSVTNKHDDFTVYFEYKNTPDADKRLKDWFTILAEADGHVGPPVPTTVTTYGRSVIYPHTGNRVTLCSFEELCDSPLSAADYLSLVARFHTVLLRKVPQLGPYRLASLKRFTHLIDVLYDNHVRIVVAAEQSISHLVSHENRSLTDIIAANRQLIDDSQLDVTSGAGNASFVFSGAEDMFAFARTLSRLEEMQTLTYWNNSGPNR</sequence>
<evidence type="ECO:0000256" key="2">
    <source>
        <dbReference type="ARBA" id="ARBA00022741"/>
    </source>
</evidence>
<dbReference type="GO" id="GO:0005739">
    <property type="term" value="C:mitochondrion"/>
    <property type="evidence" value="ECO:0007669"/>
    <property type="project" value="TreeGrafter"/>
</dbReference>
<comment type="similarity">
    <text evidence="1">Belongs to the AFG1 ATPase family.</text>
</comment>
<dbReference type="AlphaFoldDB" id="A0A4E0QZE1"/>
<dbReference type="PANTHER" id="PTHR12169:SF6">
    <property type="entry name" value="AFG1-LIKE ATPASE"/>
    <property type="match status" value="1"/>
</dbReference>
<keyword evidence="5" id="KW-1185">Reference proteome</keyword>
<proteinExistence type="inferred from homology"/>
<dbReference type="InterPro" id="IPR005654">
    <property type="entry name" value="ATPase_AFG1-like"/>
</dbReference>
<protein>
    <submittedName>
        <fullName evidence="4">Lactation elevated protein 1</fullName>
    </submittedName>
</protein>
<dbReference type="NCBIfam" id="NF040713">
    <property type="entry name" value="ZapE"/>
    <property type="match status" value="1"/>
</dbReference>
<keyword evidence="3" id="KW-0067">ATP-binding</keyword>
<evidence type="ECO:0000313" key="4">
    <source>
        <dbReference type="EMBL" id="THD20575.1"/>
    </source>
</evidence>
<gene>
    <name evidence="4" type="ORF">D915_008286</name>
</gene>
<dbReference type="SUPFAM" id="SSF52540">
    <property type="entry name" value="P-loop containing nucleoside triphosphate hydrolases"/>
    <property type="match status" value="1"/>
</dbReference>
<dbReference type="Proteomes" id="UP000230066">
    <property type="component" value="Unassembled WGS sequence"/>
</dbReference>
<accession>A0A4E0QZE1</accession>
<reference evidence="4" key="1">
    <citation type="submission" date="2019-03" db="EMBL/GenBank/DDBJ databases">
        <title>Improved annotation for the trematode Fasciola hepatica.</title>
        <authorList>
            <person name="Choi Y.-J."/>
            <person name="Martin J."/>
            <person name="Mitreva M."/>
        </authorList>
    </citation>
    <scope>NUCLEOTIDE SEQUENCE [LARGE SCALE GENOMIC DNA]</scope>
</reference>
<organism evidence="4 5">
    <name type="scientific">Fasciola hepatica</name>
    <name type="common">Liver fluke</name>
    <dbReference type="NCBI Taxonomy" id="6192"/>
    <lineage>
        <taxon>Eukaryota</taxon>
        <taxon>Metazoa</taxon>
        <taxon>Spiralia</taxon>
        <taxon>Lophotrochozoa</taxon>
        <taxon>Platyhelminthes</taxon>
        <taxon>Trematoda</taxon>
        <taxon>Digenea</taxon>
        <taxon>Plagiorchiida</taxon>
        <taxon>Echinostomata</taxon>
        <taxon>Echinostomatoidea</taxon>
        <taxon>Fasciolidae</taxon>
        <taxon>Fasciola</taxon>
    </lineage>
</organism>
<dbReference type="Pfam" id="PF03969">
    <property type="entry name" value="AFG1_ATPase"/>
    <property type="match status" value="1"/>
</dbReference>
<dbReference type="EMBL" id="JXXN02004459">
    <property type="protein sequence ID" value="THD20575.1"/>
    <property type="molecule type" value="Genomic_DNA"/>
</dbReference>
<evidence type="ECO:0000256" key="1">
    <source>
        <dbReference type="ARBA" id="ARBA00010322"/>
    </source>
</evidence>
<name>A0A4E0QZE1_FASHE</name>
<dbReference type="InterPro" id="IPR027417">
    <property type="entry name" value="P-loop_NTPase"/>
</dbReference>